<sequence length="270" mass="30285">MNIQLATCRRQTHAERTDSPGLFPAALFGIIVGNSDVEDGFLLETSAEWPVPLAITLDGHGLVVTLAREDDLVDDISGLDIDELDAELGEMKAQMELGTYTSDVSAEAFVDGNLNFVGHFGIALIVSNFTRFNSQYERLPISRLKEKHSELRKTFNVCVVIVLRDARPSEGDNSHELLTVQFKECARYVYWPSAKGLDSGIYEPLPWQKKVPTLSSRLIALSTLFPTVVKPCSTRRRDGTCAENAIRDVQDRFWGIRPSRFSFLIDKMRM</sequence>
<comment type="caution">
    <text evidence="1">The sequence shown here is derived from an EMBL/GenBank/DDBJ whole genome shotgun (WGS) entry which is preliminary data.</text>
</comment>
<proteinExistence type="predicted"/>
<keyword evidence="2" id="KW-1185">Reference proteome</keyword>
<name>A0ACA9MAW0_9GLOM</name>
<gene>
    <name evidence="1" type="ORF">ACOLOM_LOCUS5931</name>
</gene>
<organism evidence="1 2">
    <name type="scientific">Acaulospora colombiana</name>
    <dbReference type="NCBI Taxonomy" id="27376"/>
    <lineage>
        <taxon>Eukaryota</taxon>
        <taxon>Fungi</taxon>
        <taxon>Fungi incertae sedis</taxon>
        <taxon>Mucoromycota</taxon>
        <taxon>Glomeromycotina</taxon>
        <taxon>Glomeromycetes</taxon>
        <taxon>Diversisporales</taxon>
        <taxon>Acaulosporaceae</taxon>
        <taxon>Acaulospora</taxon>
    </lineage>
</organism>
<accession>A0ACA9MAW0</accession>
<dbReference type="Proteomes" id="UP000789525">
    <property type="component" value="Unassembled WGS sequence"/>
</dbReference>
<evidence type="ECO:0000313" key="1">
    <source>
        <dbReference type="EMBL" id="CAG8579973.1"/>
    </source>
</evidence>
<reference evidence="1" key="1">
    <citation type="submission" date="2021-06" db="EMBL/GenBank/DDBJ databases">
        <authorList>
            <person name="Kallberg Y."/>
            <person name="Tangrot J."/>
            <person name="Rosling A."/>
        </authorList>
    </citation>
    <scope>NUCLEOTIDE SEQUENCE</scope>
    <source>
        <strain evidence="1">CL356</strain>
    </source>
</reference>
<protein>
    <submittedName>
        <fullName evidence="1">17576_t:CDS:1</fullName>
    </submittedName>
</protein>
<dbReference type="EMBL" id="CAJVPT010011551">
    <property type="protein sequence ID" value="CAG8579973.1"/>
    <property type="molecule type" value="Genomic_DNA"/>
</dbReference>
<evidence type="ECO:0000313" key="2">
    <source>
        <dbReference type="Proteomes" id="UP000789525"/>
    </source>
</evidence>